<organism evidence="2 3">
    <name type="scientific">Actinocrinis puniceicyclus</name>
    <dbReference type="NCBI Taxonomy" id="977794"/>
    <lineage>
        <taxon>Bacteria</taxon>
        <taxon>Bacillati</taxon>
        <taxon>Actinomycetota</taxon>
        <taxon>Actinomycetes</taxon>
        <taxon>Catenulisporales</taxon>
        <taxon>Actinospicaceae</taxon>
        <taxon>Actinocrinis</taxon>
    </lineage>
</organism>
<feature type="region of interest" description="Disordered" evidence="1">
    <location>
        <begin position="1"/>
        <end position="22"/>
    </location>
</feature>
<dbReference type="AlphaFoldDB" id="A0A8J7WI04"/>
<accession>A0A8J7WI04</accession>
<keyword evidence="3" id="KW-1185">Reference proteome</keyword>
<comment type="caution">
    <text evidence="2">The sequence shown here is derived from an EMBL/GenBank/DDBJ whole genome shotgun (WGS) entry which is preliminary data.</text>
</comment>
<dbReference type="EMBL" id="JAGSXH010000013">
    <property type="protein sequence ID" value="MBS2962626.1"/>
    <property type="molecule type" value="Genomic_DNA"/>
</dbReference>
<name>A0A8J7WI04_9ACTN</name>
<protein>
    <submittedName>
        <fullName evidence="2">Uncharacterized protein</fullName>
    </submittedName>
</protein>
<dbReference type="Proteomes" id="UP000677913">
    <property type="component" value="Unassembled WGS sequence"/>
</dbReference>
<evidence type="ECO:0000313" key="3">
    <source>
        <dbReference type="Proteomes" id="UP000677913"/>
    </source>
</evidence>
<feature type="region of interest" description="Disordered" evidence="1">
    <location>
        <begin position="133"/>
        <end position="155"/>
    </location>
</feature>
<dbReference type="RefSeq" id="WP_211465494.1">
    <property type="nucleotide sequence ID" value="NZ_JAGSXH010000013.1"/>
</dbReference>
<sequence>MRLHLIPRGRPGGKHGHAGDAPATLGELLAAPVPQLPVHARMFSDSTEAWMRQAVENDRAQAGDYASQAEDLLERAAFLRRRAADFEHYLQGATPATVPGQPAPVHADWREHTQPLGLADVLDADNDDAVLYGRWTPEPGRAGDTQDLARLDGAA</sequence>
<gene>
    <name evidence="2" type="ORF">KGA66_06175</name>
</gene>
<feature type="compositionally biased region" description="Basic residues" evidence="1">
    <location>
        <begin position="1"/>
        <end position="16"/>
    </location>
</feature>
<evidence type="ECO:0000313" key="2">
    <source>
        <dbReference type="EMBL" id="MBS2962626.1"/>
    </source>
</evidence>
<reference evidence="2" key="1">
    <citation type="submission" date="2021-04" db="EMBL/GenBank/DDBJ databases">
        <title>Genome based classification of Actinospica acidithermotolerans sp. nov., an actinobacterium isolated from an Indonesian hot spring.</title>
        <authorList>
            <person name="Kusuma A.B."/>
            <person name="Putra K.E."/>
            <person name="Nafisah S."/>
            <person name="Loh J."/>
            <person name="Nouioui I."/>
            <person name="Goodfellow M."/>
        </authorList>
    </citation>
    <scope>NUCLEOTIDE SEQUENCE</scope>
    <source>
        <strain evidence="2">DSM 45618</strain>
    </source>
</reference>
<evidence type="ECO:0000256" key="1">
    <source>
        <dbReference type="SAM" id="MobiDB-lite"/>
    </source>
</evidence>
<proteinExistence type="predicted"/>